<protein>
    <submittedName>
        <fullName evidence="2">Stage II sporulation protein M</fullName>
    </submittedName>
</protein>
<accession>A0ABR7G8J9</accession>
<feature type="transmembrane region" description="Helical" evidence="1">
    <location>
        <begin position="150"/>
        <end position="172"/>
    </location>
</feature>
<keyword evidence="3" id="KW-1185">Reference proteome</keyword>
<reference evidence="2 3" key="1">
    <citation type="submission" date="2020-08" db="EMBL/GenBank/DDBJ databases">
        <title>Genome public.</title>
        <authorList>
            <person name="Liu C."/>
            <person name="Sun Q."/>
        </authorList>
    </citation>
    <scope>NUCLEOTIDE SEQUENCE [LARGE SCALE GENOMIC DNA]</scope>
    <source>
        <strain evidence="2 3">NSJ-13</strain>
    </source>
</reference>
<keyword evidence="1" id="KW-0812">Transmembrane</keyword>
<dbReference type="EMBL" id="JACOPE010000001">
    <property type="protein sequence ID" value="MBC5683769.1"/>
    <property type="molecule type" value="Genomic_DNA"/>
</dbReference>
<dbReference type="RefSeq" id="WP_186865125.1">
    <property type="nucleotide sequence ID" value="NZ_JACOPE010000001.1"/>
</dbReference>
<keyword evidence="1" id="KW-1133">Transmembrane helix</keyword>
<keyword evidence="1" id="KW-0472">Membrane</keyword>
<name>A0ABR7G8J9_9FIRM</name>
<evidence type="ECO:0000256" key="1">
    <source>
        <dbReference type="SAM" id="Phobius"/>
    </source>
</evidence>
<feature type="transmembrane region" description="Helical" evidence="1">
    <location>
        <begin position="56"/>
        <end position="76"/>
    </location>
</feature>
<evidence type="ECO:0000313" key="2">
    <source>
        <dbReference type="EMBL" id="MBC5683769.1"/>
    </source>
</evidence>
<evidence type="ECO:0000313" key="3">
    <source>
        <dbReference type="Proteomes" id="UP000631576"/>
    </source>
</evidence>
<sequence length="179" mass="20360">MRSLQVKKQLLAFFMPGFLIGILYANCFLKQTIVDTNLFDIEILKKYTEINSFGNIYFLYIVQIRLIPFALLMALAFTKIKKLLMPIVVSGSAFSIGILLTVAVIKTGMKGVLLCIVSVIPQTICYVPAYLVLLIYCMQYPSGQWSRQKTVFVFGMLMIGMMIEAYLTPVIIRSILRQY</sequence>
<feature type="transmembrane region" description="Helical" evidence="1">
    <location>
        <begin position="111"/>
        <end position="138"/>
    </location>
</feature>
<organism evidence="2 3">
    <name type="scientific">Ruminococcus hominis</name>
    <dbReference type="NCBI Taxonomy" id="2763065"/>
    <lineage>
        <taxon>Bacteria</taxon>
        <taxon>Bacillati</taxon>
        <taxon>Bacillota</taxon>
        <taxon>Clostridia</taxon>
        <taxon>Eubacteriales</taxon>
        <taxon>Oscillospiraceae</taxon>
        <taxon>Ruminococcus</taxon>
    </lineage>
</organism>
<dbReference type="Proteomes" id="UP000631576">
    <property type="component" value="Unassembled WGS sequence"/>
</dbReference>
<comment type="caution">
    <text evidence="2">The sequence shown here is derived from an EMBL/GenBank/DDBJ whole genome shotgun (WGS) entry which is preliminary data.</text>
</comment>
<proteinExistence type="predicted"/>
<gene>
    <name evidence="2" type="ORF">H8S40_09355</name>
</gene>
<feature type="transmembrane region" description="Helical" evidence="1">
    <location>
        <begin position="83"/>
        <end position="105"/>
    </location>
</feature>